<comment type="caution">
    <text evidence="1">The sequence shown here is derived from an EMBL/GenBank/DDBJ whole genome shotgun (WGS) entry which is preliminary data.</text>
</comment>
<gene>
    <name evidence="1" type="ORF">Tci_055161</name>
</gene>
<dbReference type="AlphaFoldDB" id="A0A6L2NAF5"/>
<accession>A0A6L2NAF5</accession>
<proteinExistence type="predicted"/>
<protein>
    <submittedName>
        <fullName evidence="1">SKP1-like protein 21 isoform X1</fullName>
    </submittedName>
</protein>
<reference evidence="1" key="1">
    <citation type="journal article" date="2019" name="Sci. Rep.">
        <title>Draft genome of Tanacetum cinerariifolium, the natural source of mosquito coil.</title>
        <authorList>
            <person name="Yamashiro T."/>
            <person name="Shiraishi A."/>
            <person name="Satake H."/>
            <person name="Nakayama K."/>
        </authorList>
    </citation>
    <scope>NUCLEOTIDE SEQUENCE</scope>
</reference>
<evidence type="ECO:0000313" key="1">
    <source>
        <dbReference type="EMBL" id="GEU83183.1"/>
    </source>
</evidence>
<name>A0A6L2NAF5_TANCI</name>
<dbReference type="EMBL" id="BKCJ010008633">
    <property type="protein sequence ID" value="GEU83183.1"/>
    <property type="molecule type" value="Genomic_DNA"/>
</dbReference>
<sequence length="142" mass="15566">MSAGWKEAISGEHVELVLTSAPELPGQLDSQVSDAQGRVVGNPNGELAKVVEVDSPETDSLSSSHNSEIEDCVSPSKLLKMLGSDFDFPEDDFDDDLDPALMEELDREVEEFARRLNSVWPERVHGIIPFGQNRSIASVSRN</sequence>
<organism evidence="1">
    <name type="scientific">Tanacetum cinerariifolium</name>
    <name type="common">Dalmatian daisy</name>
    <name type="synonym">Chrysanthemum cinerariifolium</name>
    <dbReference type="NCBI Taxonomy" id="118510"/>
    <lineage>
        <taxon>Eukaryota</taxon>
        <taxon>Viridiplantae</taxon>
        <taxon>Streptophyta</taxon>
        <taxon>Embryophyta</taxon>
        <taxon>Tracheophyta</taxon>
        <taxon>Spermatophyta</taxon>
        <taxon>Magnoliopsida</taxon>
        <taxon>eudicotyledons</taxon>
        <taxon>Gunneridae</taxon>
        <taxon>Pentapetalae</taxon>
        <taxon>asterids</taxon>
        <taxon>campanulids</taxon>
        <taxon>Asterales</taxon>
        <taxon>Asteraceae</taxon>
        <taxon>Asteroideae</taxon>
        <taxon>Anthemideae</taxon>
        <taxon>Anthemidinae</taxon>
        <taxon>Tanacetum</taxon>
    </lineage>
</organism>